<dbReference type="PROSITE" id="PS00394">
    <property type="entry name" value="DNA_PHOTOLYASES_1_1"/>
    <property type="match status" value="1"/>
</dbReference>
<evidence type="ECO:0000256" key="5">
    <source>
        <dbReference type="ARBA" id="ARBA00022827"/>
    </source>
</evidence>
<sequence>MHNIVWFRSDLRVYDNPALSAALQNGSVVAIYLLSQKQWDQHSVAPAKRSLIVGQLLSLAEQLSLLNVPLKVIACSDFSQYADVITEQACLLGSGRVYYNAEYELNEKHCAEAVKEKLESVNVMTQEFHDSCMIMPGQIRTKQGECYKVFSAFKRAFIEQYALYSRPILYKPKAQALIDVEMDLTALNEVVTESKWSSLWPAGEDEAHDRLNRFVEGHIKEYDIKRDIPSVDGTSQLSPYLAVGALSTTQCMQAALSLTEGRFDSGRNGVLVWINELIWREFYRHLMDEYPRLSKHKPFKIDTDRLPWKHDQALFNSWVEGRTGFPIVDAAMRQLAETGWMHNRLRMITAMFLTKHLFIDWRWGEQYFMENLVDGDLASNNGGWQWSASTGVDAVPYFRIFNPTRQSERFDPNGDFIRRYVPELAGLDSKSIHQPSLQQARSAGYAVPIVDHATAVAQTKLWFKQLSEPTRDLFADEEVHLA</sequence>
<dbReference type="SUPFAM" id="SSF48173">
    <property type="entry name" value="Cryptochrome/photolyase FAD-binding domain"/>
    <property type="match status" value="1"/>
</dbReference>
<accession>A0ABY6N6M5</accession>
<dbReference type="InterPro" id="IPR005101">
    <property type="entry name" value="Cryptochr/Photolyase_FAD-bd"/>
</dbReference>
<comment type="cofactor">
    <cofactor evidence="2">
        <name>FAD</name>
        <dbReference type="ChEBI" id="CHEBI:57692"/>
    </cofactor>
</comment>
<dbReference type="NCBIfam" id="NF007955">
    <property type="entry name" value="PRK10674.1"/>
    <property type="match status" value="1"/>
</dbReference>
<evidence type="ECO:0000259" key="8">
    <source>
        <dbReference type="PROSITE" id="PS51645"/>
    </source>
</evidence>
<keyword evidence="5 7" id="KW-0274">FAD</keyword>
<keyword evidence="6 7" id="KW-0157">Chromophore</keyword>
<comment type="similarity">
    <text evidence="3">Belongs to the DNA photolyase class-1 family.</text>
</comment>
<dbReference type="Gene3D" id="1.25.40.80">
    <property type="match status" value="1"/>
</dbReference>
<dbReference type="InterPro" id="IPR036134">
    <property type="entry name" value="Crypto/Photolyase_FAD-like_sf"/>
</dbReference>
<organism evidence="9 10">
    <name type="scientific">Alkalimarinus alittae</name>
    <dbReference type="NCBI Taxonomy" id="2961619"/>
    <lineage>
        <taxon>Bacteria</taxon>
        <taxon>Pseudomonadati</taxon>
        <taxon>Pseudomonadota</taxon>
        <taxon>Gammaproteobacteria</taxon>
        <taxon>Alteromonadales</taxon>
        <taxon>Alteromonadaceae</taxon>
        <taxon>Alkalimarinus</taxon>
    </lineage>
</organism>
<dbReference type="PANTHER" id="PTHR11455">
    <property type="entry name" value="CRYPTOCHROME"/>
    <property type="match status" value="1"/>
</dbReference>
<gene>
    <name evidence="9" type="primary">phrB</name>
    <name evidence="9" type="ORF">NKI27_08540</name>
</gene>
<dbReference type="InterPro" id="IPR002081">
    <property type="entry name" value="Cryptochrome/DNA_photolyase_1"/>
</dbReference>
<evidence type="ECO:0000256" key="2">
    <source>
        <dbReference type="ARBA" id="ARBA00001974"/>
    </source>
</evidence>
<dbReference type="Gene3D" id="3.40.50.620">
    <property type="entry name" value="HUPs"/>
    <property type="match status" value="1"/>
</dbReference>
<dbReference type="PANTHER" id="PTHR11455:SF9">
    <property type="entry name" value="CRYPTOCHROME CIRCADIAN CLOCK 5 ISOFORM X1"/>
    <property type="match status" value="1"/>
</dbReference>
<evidence type="ECO:0000313" key="10">
    <source>
        <dbReference type="Proteomes" id="UP001163739"/>
    </source>
</evidence>
<reference evidence="9" key="1">
    <citation type="submission" date="2022-06" db="EMBL/GenBank/DDBJ databases">
        <title>Alkalimarinus sp. nov., isolated from gut of a Alitta virens.</title>
        <authorList>
            <person name="Yang A.I."/>
            <person name="Shin N.-R."/>
        </authorList>
    </citation>
    <scope>NUCLEOTIDE SEQUENCE</scope>
    <source>
        <strain evidence="9">A2M4</strain>
    </source>
</reference>
<dbReference type="InterPro" id="IPR006050">
    <property type="entry name" value="DNA_photolyase_N"/>
</dbReference>
<protein>
    <submittedName>
        <fullName evidence="9">Deoxyribodipyrimidine photo-lyase</fullName>
        <ecNumber evidence="9">4.1.99.3</ecNumber>
    </submittedName>
</protein>
<dbReference type="PRINTS" id="PR00147">
    <property type="entry name" value="DNAPHOTLYASE"/>
</dbReference>
<keyword evidence="4 7" id="KW-0285">Flavoprotein</keyword>
<dbReference type="InterPro" id="IPR018394">
    <property type="entry name" value="DNA_photolyase_1_CS_C"/>
</dbReference>
<dbReference type="Pfam" id="PF03441">
    <property type="entry name" value="FAD_binding_7"/>
    <property type="match status" value="1"/>
</dbReference>
<dbReference type="SUPFAM" id="SSF52425">
    <property type="entry name" value="Cryptochrome/photolyase, N-terminal domain"/>
    <property type="match status" value="1"/>
</dbReference>
<dbReference type="Gene3D" id="1.10.579.10">
    <property type="entry name" value="DNA Cyclobutane Dipyrimidine Photolyase, subunit A, domain 3"/>
    <property type="match status" value="1"/>
</dbReference>
<evidence type="ECO:0000256" key="6">
    <source>
        <dbReference type="ARBA" id="ARBA00022991"/>
    </source>
</evidence>
<dbReference type="GO" id="GO:0003904">
    <property type="term" value="F:deoxyribodipyrimidine photo-lyase activity"/>
    <property type="evidence" value="ECO:0007669"/>
    <property type="project" value="UniProtKB-EC"/>
</dbReference>
<evidence type="ECO:0000256" key="1">
    <source>
        <dbReference type="ARBA" id="ARBA00001932"/>
    </source>
</evidence>
<dbReference type="InterPro" id="IPR014729">
    <property type="entry name" value="Rossmann-like_a/b/a_fold"/>
</dbReference>
<keyword evidence="9" id="KW-0456">Lyase</keyword>
<evidence type="ECO:0000256" key="4">
    <source>
        <dbReference type="ARBA" id="ARBA00022630"/>
    </source>
</evidence>
<evidence type="ECO:0000256" key="3">
    <source>
        <dbReference type="ARBA" id="ARBA00005862"/>
    </source>
</evidence>
<dbReference type="PROSITE" id="PS51645">
    <property type="entry name" value="PHR_CRY_ALPHA_BETA"/>
    <property type="match status" value="1"/>
</dbReference>
<comment type="similarity">
    <text evidence="7">Belongs to the DNA photolyase family.</text>
</comment>
<keyword evidence="10" id="KW-1185">Reference proteome</keyword>
<dbReference type="EMBL" id="CP100390">
    <property type="protein sequence ID" value="UZE97766.1"/>
    <property type="molecule type" value="Genomic_DNA"/>
</dbReference>
<feature type="domain" description="Photolyase/cryptochrome alpha/beta" evidence="8">
    <location>
        <begin position="1"/>
        <end position="133"/>
    </location>
</feature>
<proteinExistence type="inferred from homology"/>
<dbReference type="InterPro" id="IPR036155">
    <property type="entry name" value="Crypto/Photolyase_N_sf"/>
</dbReference>
<dbReference type="Proteomes" id="UP001163739">
    <property type="component" value="Chromosome"/>
</dbReference>
<name>A0ABY6N6M5_9ALTE</name>
<evidence type="ECO:0000256" key="7">
    <source>
        <dbReference type="RuleBase" id="RU004182"/>
    </source>
</evidence>
<evidence type="ECO:0000313" key="9">
    <source>
        <dbReference type="EMBL" id="UZE97766.1"/>
    </source>
</evidence>
<dbReference type="Pfam" id="PF00875">
    <property type="entry name" value="DNA_photolyase"/>
    <property type="match status" value="1"/>
</dbReference>
<dbReference type="RefSeq" id="WP_265049243.1">
    <property type="nucleotide sequence ID" value="NZ_CP100390.1"/>
</dbReference>
<dbReference type="EC" id="4.1.99.3" evidence="9"/>
<comment type="cofactor">
    <cofactor evidence="1">
        <name>(6R)-5,10-methylene-5,6,7,8-tetrahydrofolate</name>
        <dbReference type="ChEBI" id="CHEBI:15636"/>
    </cofactor>
</comment>